<dbReference type="InterPro" id="IPR036259">
    <property type="entry name" value="MFS_trans_sf"/>
</dbReference>
<comment type="subcellular location">
    <subcellularLocation>
        <location evidence="1">Cell membrane</location>
        <topology evidence="1">Multi-pass membrane protein</topology>
    </subcellularLocation>
</comment>
<dbReference type="OrthoDB" id="63984at2"/>
<evidence type="ECO:0000259" key="9">
    <source>
        <dbReference type="PROSITE" id="PS50850"/>
    </source>
</evidence>
<dbReference type="Pfam" id="PF07690">
    <property type="entry name" value="MFS_1"/>
    <property type="match status" value="1"/>
</dbReference>
<feature type="transmembrane region" description="Helical" evidence="8">
    <location>
        <begin position="349"/>
        <end position="369"/>
    </location>
</feature>
<comment type="caution">
    <text evidence="10">The sequence shown here is derived from an EMBL/GenBank/DDBJ whole genome shotgun (WGS) entry which is preliminary data.</text>
</comment>
<dbReference type="PANTHER" id="PTHR43271">
    <property type="entry name" value="BLL2771 PROTEIN"/>
    <property type="match status" value="1"/>
</dbReference>
<protein>
    <submittedName>
        <fullName evidence="10">MFS transporter</fullName>
    </submittedName>
</protein>
<keyword evidence="6 8" id="KW-1133">Transmembrane helix</keyword>
<dbReference type="EMBL" id="VRSW01000006">
    <property type="protein sequence ID" value="TXK02711.1"/>
    <property type="molecule type" value="Genomic_DNA"/>
</dbReference>
<evidence type="ECO:0000256" key="4">
    <source>
        <dbReference type="ARBA" id="ARBA00022475"/>
    </source>
</evidence>
<evidence type="ECO:0000256" key="3">
    <source>
        <dbReference type="ARBA" id="ARBA00022448"/>
    </source>
</evidence>
<feature type="transmembrane region" description="Helical" evidence="8">
    <location>
        <begin position="54"/>
        <end position="72"/>
    </location>
</feature>
<evidence type="ECO:0000313" key="11">
    <source>
        <dbReference type="Proteomes" id="UP000321196"/>
    </source>
</evidence>
<feature type="domain" description="Major facilitator superfamily (MFS) profile" evidence="9">
    <location>
        <begin position="18"/>
        <end position="400"/>
    </location>
</feature>
<evidence type="ECO:0000256" key="8">
    <source>
        <dbReference type="SAM" id="Phobius"/>
    </source>
</evidence>
<dbReference type="CDD" id="cd17324">
    <property type="entry name" value="MFS_NepI_like"/>
    <property type="match status" value="1"/>
</dbReference>
<feature type="transmembrane region" description="Helical" evidence="8">
    <location>
        <begin position="15"/>
        <end position="34"/>
    </location>
</feature>
<comment type="similarity">
    <text evidence="2">Belongs to the major facilitator superfamily.</text>
</comment>
<dbReference type="Proteomes" id="UP000321196">
    <property type="component" value="Unassembled WGS sequence"/>
</dbReference>
<feature type="transmembrane region" description="Helical" evidence="8">
    <location>
        <begin position="317"/>
        <end position="337"/>
    </location>
</feature>
<keyword evidence="11" id="KW-1185">Reference proteome</keyword>
<keyword evidence="3" id="KW-0813">Transport</keyword>
<dbReference type="GO" id="GO:0005886">
    <property type="term" value="C:plasma membrane"/>
    <property type="evidence" value="ECO:0007669"/>
    <property type="project" value="UniProtKB-SubCell"/>
</dbReference>
<feature type="transmembrane region" description="Helical" evidence="8">
    <location>
        <begin position="224"/>
        <end position="245"/>
    </location>
</feature>
<dbReference type="GO" id="GO:0022857">
    <property type="term" value="F:transmembrane transporter activity"/>
    <property type="evidence" value="ECO:0007669"/>
    <property type="project" value="InterPro"/>
</dbReference>
<evidence type="ECO:0000256" key="1">
    <source>
        <dbReference type="ARBA" id="ARBA00004651"/>
    </source>
</evidence>
<dbReference type="AlphaFoldDB" id="A0A5C8HL79"/>
<feature type="transmembrane region" description="Helical" evidence="8">
    <location>
        <begin position="290"/>
        <end position="311"/>
    </location>
</feature>
<feature type="transmembrane region" description="Helical" evidence="8">
    <location>
        <begin position="172"/>
        <end position="192"/>
    </location>
</feature>
<keyword evidence="5 8" id="KW-0812">Transmembrane</keyword>
<evidence type="ECO:0000256" key="6">
    <source>
        <dbReference type="ARBA" id="ARBA00022989"/>
    </source>
</evidence>
<organism evidence="10 11">
    <name type="scientific">Microbacterium mitrae</name>
    <dbReference type="NCBI Taxonomy" id="664640"/>
    <lineage>
        <taxon>Bacteria</taxon>
        <taxon>Bacillati</taxon>
        <taxon>Actinomycetota</taxon>
        <taxon>Actinomycetes</taxon>
        <taxon>Micrococcales</taxon>
        <taxon>Microbacteriaceae</taxon>
        <taxon>Microbacterium</taxon>
    </lineage>
</organism>
<dbReference type="PROSITE" id="PS50850">
    <property type="entry name" value="MFS"/>
    <property type="match status" value="1"/>
</dbReference>
<evidence type="ECO:0000256" key="7">
    <source>
        <dbReference type="ARBA" id="ARBA00023136"/>
    </source>
</evidence>
<gene>
    <name evidence="10" type="ORF">FVP60_12590</name>
</gene>
<dbReference type="Gene3D" id="1.20.1250.20">
    <property type="entry name" value="MFS general substrate transporter like domains"/>
    <property type="match status" value="1"/>
</dbReference>
<dbReference type="SUPFAM" id="SSF103473">
    <property type="entry name" value="MFS general substrate transporter"/>
    <property type="match status" value="1"/>
</dbReference>
<sequence>MSEAWDGHDRGTRGYRLLIVALFAAGVATFSQLYSVQGVLPELAADQGVSESTAALAVSAATLGLAIAVIPWSRMADRRGRRFTMRVAISAAVVLGLIVPFSPTFEALLVLRFIEGAALGGIPAVALAYLAEEISPRAAAIASGTYISGTSLGGLAGRIISGPLSEVFTWRTGTLVVSIIAAIAGIVFFLLAPAPRGFEPVIRGSARDIPLARKIMTCLRDSRLVALFCQGGLLMGGFVAVYNYLGFRLQAPPFLIPATISSFLFLAYLSGTWSSAQSGRAALRVGRYRVLIGSSALMLVGLAITISNAIVAVIIGLLIFTAGFFAAHATASGWIPAIAHVGRAQASSLYNLAYYGGSSLFGWAVGLAFQPWGWLGVAATVGALILVAMLIAAFWLGRDATGRADLRAAM</sequence>
<feature type="transmembrane region" description="Helical" evidence="8">
    <location>
        <begin position="138"/>
        <end position="160"/>
    </location>
</feature>
<proteinExistence type="inferred from homology"/>
<keyword evidence="4" id="KW-1003">Cell membrane</keyword>
<feature type="transmembrane region" description="Helical" evidence="8">
    <location>
        <begin position="251"/>
        <end position="269"/>
    </location>
</feature>
<name>A0A5C8HL79_9MICO</name>
<accession>A0A5C8HL79</accession>
<evidence type="ECO:0000256" key="5">
    <source>
        <dbReference type="ARBA" id="ARBA00022692"/>
    </source>
</evidence>
<feature type="transmembrane region" description="Helical" evidence="8">
    <location>
        <begin position="84"/>
        <end position="103"/>
    </location>
</feature>
<dbReference type="InterPro" id="IPR011701">
    <property type="entry name" value="MFS"/>
</dbReference>
<dbReference type="RefSeq" id="WP_147826645.1">
    <property type="nucleotide sequence ID" value="NZ_BAAARG010000005.1"/>
</dbReference>
<feature type="transmembrane region" description="Helical" evidence="8">
    <location>
        <begin position="375"/>
        <end position="397"/>
    </location>
</feature>
<evidence type="ECO:0000313" key="10">
    <source>
        <dbReference type="EMBL" id="TXK02711.1"/>
    </source>
</evidence>
<dbReference type="InterPro" id="IPR020846">
    <property type="entry name" value="MFS_dom"/>
</dbReference>
<dbReference type="PANTHER" id="PTHR43271:SF1">
    <property type="entry name" value="INNER MEMBRANE TRANSPORT PROTEIN YNFM"/>
    <property type="match status" value="1"/>
</dbReference>
<feature type="transmembrane region" description="Helical" evidence="8">
    <location>
        <begin position="109"/>
        <end position="131"/>
    </location>
</feature>
<reference evidence="10 11" key="1">
    <citation type="submission" date="2019-08" db="EMBL/GenBank/DDBJ databases">
        <authorList>
            <person name="Dong K."/>
        </authorList>
    </citation>
    <scope>NUCLEOTIDE SEQUENCE [LARGE SCALE GENOMIC DNA]</scope>
    <source>
        <strain evidence="10 11">M4-8</strain>
    </source>
</reference>
<keyword evidence="7 8" id="KW-0472">Membrane</keyword>
<evidence type="ECO:0000256" key="2">
    <source>
        <dbReference type="ARBA" id="ARBA00008335"/>
    </source>
</evidence>